<dbReference type="AlphaFoldDB" id="A0A160T4X7"/>
<keyword evidence="2" id="KW-1185">Reference proteome</keyword>
<evidence type="ECO:0000313" key="2">
    <source>
        <dbReference type="Proteomes" id="UP000215027"/>
    </source>
</evidence>
<name>A0A160T4X7_9CHLR</name>
<reference evidence="1" key="1">
    <citation type="submission" date="2016-01" db="EMBL/GenBank/DDBJ databases">
        <authorList>
            <person name="Mcilroy J.S."/>
            <person name="Karst M S."/>
            <person name="Albertsen M."/>
        </authorList>
    </citation>
    <scope>NUCLEOTIDE SEQUENCE</scope>
    <source>
        <strain evidence="1">Cfx-K</strain>
    </source>
</reference>
<dbReference type="Proteomes" id="UP000215027">
    <property type="component" value="Chromosome I"/>
</dbReference>
<proteinExistence type="predicted"/>
<dbReference type="RefSeq" id="WP_095043288.1">
    <property type="nucleotide sequence ID" value="NZ_LN890655.1"/>
</dbReference>
<dbReference type="EMBL" id="LN890655">
    <property type="protein sequence ID" value="CUS03855.2"/>
    <property type="molecule type" value="Genomic_DNA"/>
</dbReference>
<dbReference type="KEGG" id="pbf:CFX0092_A1977"/>
<organism evidence="1 2">
    <name type="scientific">Candidatus Promineifilum breve</name>
    <dbReference type="NCBI Taxonomy" id="1806508"/>
    <lineage>
        <taxon>Bacteria</taxon>
        <taxon>Bacillati</taxon>
        <taxon>Chloroflexota</taxon>
        <taxon>Ardenticatenia</taxon>
        <taxon>Candidatus Promineifilales</taxon>
        <taxon>Candidatus Promineifilaceae</taxon>
        <taxon>Candidatus Promineifilum</taxon>
    </lineage>
</organism>
<sequence>MIDEQTVWDDIWPVVERLIAATVAEDPQTMRQLLHPGGQAADALALYGHDVFDVLLKTVLGRERLGLTRAIEGDGGATAFIEYAWPDPAGGSGYTAVDVVAVRLAQSAGGWRVVEINPAGADLPLNSMRATSILAGTQVMSDEGKLPAEPWILPIALYAGLLQLPLAPGAAADAVEELLLPGLQARQFGFLAQLAARRLWRDFVAAAAPDLERPGAWAAAVEVIMGEQSNRGETQAAVSRYYRASLGGVSARVRQIRAALAIVPFDERYTDLKTTEIIYKESDT</sequence>
<protein>
    <submittedName>
        <fullName evidence="1">Uncharacterized protein</fullName>
    </submittedName>
</protein>
<evidence type="ECO:0000313" key="1">
    <source>
        <dbReference type="EMBL" id="CUS03855.2"/>
    </source>
</evidence>
<accession>A0A160T4X7</accession>
<gene>
    <name evidence="1" type="ORF">CFX0092_A1977</name>
</gene>